<feature type="transmembrane region" description="Helical" evidence="1">
    <location>
        <begin position="31"/>
        <end position="51"/>
    </location>
</feature>
<evidence type="ECO:0000313" key="3">
    <source>
        <dbReference type="Proteomes" id="UP000007954"/>
    </source>
</evidence>
<dbReference type="EMBL" id="FR746099">
    <property type="protein sequence ID" value="CCC40129.1"/>
    <property type="molecule type" value="Genomic_DNA"/>
</dbReference>
<keyword evidence="1" id="KW-0812">Transmembrane</keyword>
<feature type="transmembrane region" description="Helical" evidence="1">
    <location>
        <begin position="6"/>
        <end position="24"/>
    </location>
</feature>
<accession>G0LH95</accession>
<dbReference type="AlphaFoldDB" id="G0LH95"/>
<evidence type="ECO:0000256" key="1">
    <source>
        <dbReference type="SAM" id="Phobius"/>
    </source>
</evidence>
<organism evidence="2 3">
    <name type="scientific">Haloquadratum walsbyi (strain DSM 16854 / JCM 12705 / C23)</name>
    <dbReference type="NCBI Taxonomy" id="768065"/>
    <lineage>
        <taxon>Archaea</taxon>
        <taxon>Methanobacteriati</taxon>
        <taxon>Methanobacteriota</taxon>
        <taxon>Stenosarchaea group</taxon>
        <taxon>Halobacteria</taxon>
        <taxon>Halobacteriales</taxon>
        <taxon>Haloferacaceae</taxon>
        <taxon>Haloquadratum</taxon>
    </lineage>
</organism>
<proteinExistence type="predicted"/>
<keyword evidence="1" id="KW-0472">Membrane</keyword>
<reference evidence="2 3" key="1">
    <citation type="journal article" date="2011" name="PLoS ONE">
        <title>Haloquadratum walsbyi: limited diversity in a global pond.</title>
        <authorList>
            <person name="Dyall-Smith M."/>
            <person name="Pfeiffer F."/>
            <person name="Klee K."/>
            <person name="Palm P."/>
            <person name="Gross K."/>
            <person name="Schuster S.C."/>
            <person name="Rampp M."/>
            <person name="Oesterhelt D."/>
        </authorList>
    </citation>
    <scope>NUCLEOTIDE SEQUENCE [LARGE SCALE GENOMIC DNA]</scope>
    <source>
        <strain evidence="3">DSM 16854 / JCM 12705 / C23</strain>
    </source>
</reference>
<gene>
    <name evidence="2" type="ordered locus">Hqrw_2243</name>
</gene>
<feature type="transmembrane region" description="Helical" evidence="1">
    <location>
        <begin position="63"/>
        <end position="84"/>
    </location>
</feature>
<name>G0LH95_HALWC</name>
<dbReference type="Proteomes" id="UP000007954">
    <property type="component" value="Chromosome"/>
</dbReference>
<dbReference type="HOGENOM" id="CLU_181974_0_0_2"/>
<keyword evidence="1" id="KW-1133">Transmembrane helix</keyword>
<dbReference type="KEGG" id="hwc:Hqrw_2243"/>
<protein>
    <submittedName>
        <fullName evidence="2">Uncharacterized protein</fullName>
    </submittedName>
</protein>
<evidence type="ECO:0000313" key="2">
    <source>
        <dbReference type="EMBL" id="CCC40129.1"/>
    </source>
</evidence>
<sequence length="98" mass="10680">MNRSLLLYYISMVICGGGLIRIGLSDTGLTSILFLISGIGVVFSVSYEWVTTSDRSELLPSEWVIWVVTAMALMTLVSSVAIFIQDYIFALSSCGVCN</sequence>